<proteinExistence type="predicted"/>
<dbReference type="Gene3D" id="3.40.50.790">
    <property type="match status" value="1"/>
</dbReference>
<gene>
    <name evidence="2" type="ORF">RJ639_018163</name>
</gene>
<evidence type="ECO:0000256" key="1">
    <source>
        <dbReference type="SAM" id="MobiDB-lite"/>
    </source>
</evidence>
<comment type="caution">
    <text evidence="2">The sequence shown here is derived from an EMBL/GenBank/DDBJ whole genome shotgun (WGS) entry which is preliminary data.</text>
</comment>
<protein>
    <recommendedName>
        <fullName evidence="4">50S ribosomal protein L1</fullName>
    </recommendedName>
</protein>
<dbReference type="Proteomes" id="UP001188597">
    <property type="component" value="Unassembled WGS sequence"/>
</dbReference>
<feature type="compositionally biased region" description="Polar residues" evidence="1">
    <location>
        <begin position="33"/>
        <end position="43"/>
    </location>
</feature>
<dbReference type="InterPro" id="IPR016095">
    <property type="entry name" value="Ribosomal_uL1_3-a/b-sand"/>
</dbReference>
<evidence type="ECO:0000313" key="2">
    <source>
        <dbReference type="EMBL" id="KAK3004240.1"/>
    </source>
</evidence>
<organism evidence="2 3">
    <name type="scientific">Escallonia herrerae</name>
    <dbReference type="NCBI Taxonomy" id="1293975"/>
    <lineage>
        <taxon>Eukaryota</taxon>
        <taxon>Viridiplantae</taxon>
        <taxon>Streptophyta</taxon>
        <taxon>Embryophyta</taxon>
        <taxon>Tracheophyta</taxon>
        <taxon>Spermatophyta</taxon>
        <taxon>Magnoliopsida</taxon>
        <taxon>eudicotyledons</taxon>
        <taxon>Gunneridae</taxon>
        <taxon>Pentapetalae</taxon>
        <taxon>asterids</taxon>
        <taxon>campanulids</taxon>
        <taxon>Escalloniales</taxon>
        <taxon>Escalloniaceae</taxon>
        <taxon>Escallonia</taxon>
    </lineage>
</organism>
<sequence length="398" mass="43991">MAALKLLLSQARSHCLTRTPSPNPSLLGFYRSLCSSPPDSESNPQTPPTEQPPPKPQPTLIQRVSYAVMANRPTPPPRKLDPPQNPEARNFAREELRFMKDLPLVSYNTKVAPLPEDIVADNVGVKSERGAFGDDVELERERRRIEADKNRAMRRMPRALEEESSNVPFPTLIKLDKKGDEVVYDLKEAIRLVQVNAKHEFETVEAHVRLTLQLRRSDLKVKGTAALPHCVGKARVAVFAEGAAADEAKAAGADVVGGQELLEEIQKKNEKVKGKKGKIKVDFDICIATPQFMSGKWEKDGTVTNDLSWAVREAKGKVIFKKDQTAIVHIWLGKVTLPEEALRDNVGAFVNALLLAKPPGLKKSSKYVGYVNAFHICSTIATAECKREDIVTISPGLL</sequence>
<name>A0AA88V9G4_9ASTE</name>
<feature type="region of interest" description="Disordered" evidence="1">
    <location>
        <begin position="32"/>
        <end position="60"/>
    </location>
</feature>
<dbReference type="Pfam" id="PF00687">
    <property type="entry name" value="Ribosomal_L1"/>
    <property type="match status" value="2"/>
</dbReference>
<dbReference type="SUPFAM" id="SSF56808">
    <property type="entry name" value="Ribosomal protein L1"/>
    <property type="match status" value="1"/>
</dbReference>
<dbReference type="Gene3D" id="3.30.190.20">
    <property type="match status" value="1"/>
</dbReference>
<dbReference type="AlphaFoldDB" id="A0AA88V9G4"/>
<dbReference type="InterPro" id="IPR028364">
    <property type="entry name" value="Ribosomal_uL1/biogenesis"/>
</dbReference>
<dbReference type="InterPro" id="IPR023674">
    <property type="entry name" value="Ribosomal_uL1-like"/>
</dbReference>
<dbReference type="PANTHER" id="PTHR36427">
    <property type="entry name" value="54S RIBOSOMAL PROTEIN L1, MITOCHONDRIAL"/>
    <property type="match status" value="1"/>
</dbReference>
<accession>A0AA88V9G4</accession>
<evidence type="ECO:0008006" key="4">
    <source>
        <dbReference type="Google" id="ProtNLM"/>
    </source>
</evidence>
<keyword evidence="3" id="KW-1185">Reference proteome</keyword>
<evidence type="ECO:0000313" key="3">
    <source>
        <dbReference type="Proteomes" id="UP001188597"/>
    </source>
</evidence>
<dbReference type="EMBL" id="JAVXUP010002286">
    <property type="protein sequence ID" value="KAK3004240.1"/>
    <property type="molecule type" value="Genomic_DNA"/>
</dbReference>
<feature type="compositionally biased region" description="Pro residues" evidence="1">
    <location>
        <begin position="45"/>
        <end position="57"/>
    </location>
</feature>
<dbReference type="PANTHER" id="PTHR36427:SF4">
    <property type="entry name" value="RIBOSOMAL PROTEIN L1P_L10E FAMILY"/>
    <property type="match status" value="1"/>
</dbReference>
<reference evidence="2" key="1">
    <citation type="submission" date="2022-12" db="EMBL/GenBank/DDBJ databases">
        <title>Draft genome assemblies for two species of Escallonia (Escalloniales).</title>
        <authorList>
            <person name="Chanderbali A."/>
            <person name="Dervinis C."/>
            <person name="Anghel I."/>
            <person name="Soltis D."/>
            <person name="Soltis P."/>
            <person name="Zapata F."/>
        </authorList>
    </citation>
    <scope>NUCLEOTIDE SEQUENCE</scope>
    <source>
        <strain evidence="2">UCBG64.0493</strain>
        <tissue evidence="2">Leaf</tissue>
    </source>
</reference>